<dbReference type="VEuPathDB" id="VectorBase:BGLB020330"/>
<proteinExistence type="predicted"/>
<dbReference type="EnsemblMetazoa" id="BGLB020330-RA">
    <property type="protein sequence ID" value="BGLB020330-PA"/>
    <property type="gene ID" value="BGLB020330"/>
</dbReference>
<dbReference type="AlphaFoldDB" id="A0A2C9KJ80"/>
<dbReference type="VEuPathDB" id="VectorBase:BGLAX_044610"/>
<sequence>MADIERLVRLAYPTLTQEILEVLITDEFIDGIRDPELKKAIRLSAKRGEEDLTDIIRQVVENIDDRLSQQMPTVGIAMLLATFREIVLENMQADQERDRDWVVTSGELLPVLGQITVKIETSNQPFSHEFLVATIMVECILGLDFMQFFGLSLNIGGGTVQYGNLEIPLLGNDMEEEQIKRVLITKGTSIPAQSEAIICDIIDGNDPVSITSLIEQSNEAHSRLPVGRILAVNRNDLVGLRSLTLKLATLRRRMLSPLVVQWNLLHRVMRWPL</sequence>
<dbReference type="Proteomes" id="UP000076420">
    <property type="component" value="Unassembled WGS sequence"/>
</dbReference>
<name>A0A2C9KJ80_BIOGL</name>
<evidence type="ECO:0000313" key="2">
    <source>
        <dbReference type="Proteomes" id="UP000076420"/>
    </source>
</evidence>
<reference evidence="1" key="1">
    <citation type="submission" date="2020-05" db="UniProtKB">
        <authorList>
            <consortium name="EnsemblMetazoa"/>
        </authorList>
    </citation>
    <scope>IDENTIFICATION</scope>
    <source>
        <strain evidence="1">BB02</strain>
    </source>
</reference>
<evidence type="ECO:0000313" key="1">
    <source>
        <dbReference type="EnsemblMetazoa" id="BGLB020330-PA"/>
    </source>
</evidence>
<accession>A0A2C9KJ80</accession>
<protein>
    <submittedName>
        <fullName evidence="1">Uncharacterized protein</fullName>
    </submittedName>
</protein>
<organism evidence="1 2">
    <name type="scientific">Biomphalaria glabrata</name>
    <name type="common">Bloodfluke planorb</name>
    <name type="synonym">Freshwater snail</name>
    <dbReference type="NCBI Taxonomy" id="6526"/>
    <lineage>
        <taxon>Eukaryota</taxon>
        <taxon>Metazoa</taxon>
        <taxon>Spiralia</taxon>
        <taxon>Lophotrochozoa</taxon>
        <taxon>Mollusca</taxon>
        <taxon>Gastropoda</taxon>
        <taxon>Heterobranchia</taxon>
        <taxon>Euthyneura</taxon>
        <taxon>Panpulmonata</taxon>
        <taxon>Hygrophila</taxon>
        <taxon>Lymnaeoidea</taxon>
        <taxon>Planorbidae</taxon>
        <taxon>Biomphalaria</taxon>
    </lineage>
</organism>
<gene>
    <name evidence="1" type="primary">106073285</name>
</gene>
<dbReference type="KEGG" id="bgt:106073285"/>